<dbReference type="Proteomes" id="UP001293254">
    <property type="component" value="Unassembled WGS sequence"/>
</dbReference>
<organism evidence="1 2">
    <name type="scientific">Sesamum alatum</name>
    <dbReference type="NCBI Taxonomy" id="300844"/>
    <lineage>
        <taxon>Eukaryota</taxon>
        <taxon>Viridiplantae</taxon>
        <taxon>Streptophyta</taxon>
        <taxon>Embryophyta</taxon>
        <taxon>Tracheophyta</taxon>
        <taxon>Spermatophyta</taxon>
        <taxon>Magnoliopsida</taxon>
        <taxon>eudicotyledons</taxon>
        <taxon>Gunneridae</taxon>
        <taxon>Pentapetalae</taxon>
        <taxon>asterids</taxon>
        <taxon>lamiids</taxon>
        <taxon>Lamiales</taxon>
        <taxon>Pedaliaceae</taxon>
        <taxon>Sesamum</taxon>
    </lineage>
</organism>
<evidence type="ECO:0000313" key="2">
    <source>
        <dbReference type="Proteomes" id="UP001293254"/>
    </source>
</evidence>
<proteinExistence type="predicted"/>
<protein>
    <submittedName>
        <fullName evidence="1">Uncharacterized protein</fullName>
    </submittedName>
</protein>
<evidence type="ECO:0000313" key="1">
    <source>
        <dbReference type="EMBL" id="KAK4438134.1"/>
    </source>
</evidence>
<reference evidence="1" key="2">
    <citation type="journal article" date="2024" name="Plant">
        <title>Genomic evolution and insights into agronomic trait innovations of Sesamum species.</title>
        <authorList>
            <person name="Miao H."/>
            <person name="Wang L."/>
            <person name="Qu L."/>
            <person name="Liu H."/>
            <person name="Sun Y."/>
            <person name="Le M."/>
            <person name="Wang Q."/>
            <person name="Wei S."/>
            <person name="Zheng Y."/>
            <person name="Lin W."/>
            <person name="Duan Y."/>
            <person name="Cao H."/>
            <person name="Xiong S."/>
            <person name="Wang X."/>
            <person name="Wei L."/>
            <person name="Li C."/>
            <person name="Ma Q."/>
            <person name="Ju M."/>
            <person name="Zhao R."/>
            <person name="Li G."/>
            <person name="Mu C."/>
            <person name="Tian Q."/>
            <person name="Mei H."/>
            <person name="Zhang T."/>
            <person name="Gao T."/>
            <person name="Zhang H."/>
        </authorList>
    </citation>
    <scope>NUCLEOTIDE SEQUENCE</scope>
    <source>
        <strain evidence="1">3651</strain>
    </source>
</reference>
<accession>A0AAE1YXB0</accession>
<keyword evidence="2" id="KW-1185">Reference proteome</keyword>
<gene>
    <name evidence="1" type="ORF">Salat_0147500</name>
</gene>
<sequence>MHIRLKGGWSVRKDPVVLLFPYFPPLGRNCYNWWDPRGTLRSTFQLHSRWGFEVVEGAKGVGEEGVNQVEASCLDLILVKAKHLDQKHSSICDGHGITRFIPLARHHGLPSRGVPRCTTASPPPQIDR</sequence>
<comment type="caution">
    <text evidence="1">The sequence shown here is derived from an EMBL/GenBank/DDBJ whole genome shotgun (WGS) entry which is preliminary data.</text>
</comment>
<reference evidence="1" key="1">
    <citation type="submission" date="2020-06" db="EMBL/GenBank/DDBJ databases">
        <authorList>
            <person name="Li T."/>
            <person name="Hu X."/>
            <person name="Zhang T."/>
            <person name="Song X."/>
            <person name="Zhang H."/>
            <person name="Dai N."/>
            <person name="Sheng W."/>
            <person name="Hou X."/>
            <person name="Wei L."/>
        </authorList>
    </citation>
    <scope>NUCLEOTIDE SEQUENCE</scope>
    <source>
        <strain evidence="1">3651</strain>
        <tissue evidence="1">Leaf</tissue>
    </source>
</reference>
<dbReference type="AlphaFoldDB" id="A0AAE1YXB0"/>
<name>A0AAE1YXB0_9LAMI</name>
<dbReference type="EMBL" id="JACGWO010000001">
    <property type="protein sequence ID" value="KAK4438134.1"/>
    <property type="molecule type" value="Genomic_DNA"/>
</dbReference>